<dbReference type="PROSITE" id="PS51762">
    <property type="entry name" value="GH16_2"/>
    <property type="match status" value="1"/>
</dbReference>
<evidence type="ECO:0000313" key="3">
    <source>
        <dbReference type="EMBL" id="RYB94291.1"/>
    </source>
</evidence>
<feature type="domain" description="GH16" evidence="2">
    <location>
        <begin position="34"/>
        <end position="274"/>
    </location>
</feature>
<dbReference type="SUPFAM" id="SSF49899">
    <property type="entry name" value="Concanavalin A-like lectins/glucanases"/>
    <property type="match status" value="1"/>
</dbReference>
<accession>A0A4Q2RYD0</accession>
<evidence type="ECO:0000313" key="4">
    <source>
        <dbReference type="Proteomes" id="UP000294071"/>
    </source>
</evidence>
<dbReference type="InterPro" id="IPR000757">
    <property type="entry name" value="Beta-glucanase-like"/>
</dbReference>
<dbReference type="AlphaFoldDB" id="A0A4Q2RYD0"/>
<feature type="chain" id="PRO_5020196772" description="GH16 domain-containing protein" evidence="1">
    <location>
        <begin position="24"/>
        <end position="274"/>
    </location>
</feature>
<feature type="signal peptide" evidence="1">
    <location>
        <begin position="1"/>
        <end position="23"/>
    </location>
</feature>
<dbReference type="EMBL" id="SDWT01000001">
    <property type="protein sequence ID" value="RYB94291.1"/>
    <property type="molecule type" value="Genomic_DNA"/>
</dbReference>
<gene>
    <name evidence="3" type="ORF">EUA93_08005</name>
</gene>
<dbReference type="InterPro" id="IPR013320">
    <property type="entry name" value="ConA-like_dom_sf"/>
</dbReference>
<proteinExistence type="predicted"/>
<keyword evidence="4" id="KW-1185">Reference proteome</keyword>
<comment type="caution">
    <text evidence="3">The sequence shown here is derived from an EMBL/GenBank/DDBJ whole genome shotgun (WGS) entry which is preliminary data.</text>
</comment>
<evidence type="ECO:0000259" key="2">
    <source>
        <dbReference type="PROSITE" id="PS51762"/>
    </source>
</evidence>
<keyword evidence="1" id="KW-0732">Signal</keyword>
<dbReference type="Proteomes" id="UP000294071">
    <property type="component" value="Unassembled WGS sequence"/>
</dbReference>
<protein>
    <recommendedName>
        <fullName evidence="2">GH16 domain-containing protein</fullName>
    </recommendedName>
</protein>
<dbReference type="RefSeq" id="WP_129399644.1">
    <property type="nucleotide sequence ID" value="NZ_SDWT01000001.1"/>
</dbReference>
<dbReference type="GO" id="GO:0004553">
    <property type="term" value="F:hydrolase activity, hydrolyzing O-glycosyl compounds"/>
    <property type="evidence" value="ECO:0007669"/>
    <property type="project" value="InterPro"/>
</dbReference>
<name>A0A4Q2RYD0_9ACTN</name>
<dbReference type="OrthoDB" id="3769201at2"/>
<dbReference type="GO" id="GO:0005975">
    <property type="term" value="P:carbohydrate metabolic process"/>
    <property type="evidence" value="ECO:0007669"/>
    <property type="project" value="InterPro"/>
</dbReference>
<sequence>MSRLARALGAALSTAVLLVVAHAVPASSSIARGDTVDSDPAPSWGWETVFRDDFDAPAGAPVDQWHTMLGQTPALPNGLGQLDVGQVAQIRTNQGWTLPVGTQVKVTASLLMPDTGSSYAAFWVQHPNGVDPREIDVIESYGPLKPTGAQLGSHICYDDAPDTVGNACVATGRGPELWPVTQAFPAGAMPWESYWQYTAEFTIGGDTTTYTAVDGQGNVLYSVASSPDARRVPGNTAPFHLRLSNKLVEAQYAVAGGTRSSMLVDWVALDVKVP</sequence>
<dbReference type="Gene3D" id="2.60.120.200">
    <property type="match status" value="1"/>
</dbReference>
<reference evidence="3 4" key="1">
    <citation type="submission" date="2019-01" db="EMBL/GenBank/DDBJ databases">
        <title>Novel species of Nocardioides.</title>
        <authorList>
            <person name="Liu Q."/>
            <person name="Xin Y.-H."/>
        </authorList>
    </citation>
    <scope>NUCLEOTIDE SEQUENCE [LARGE SCALE GENOMIC DNA]</scope>
    <source>
        <strain evidence="3 4">CGMCC 4.6882</strain>
    </source>
</reference>
<organism evidence="3 4">
    <name type="scientific">Nocardioides oleivorans</name>
    <dbReference type="NCBI Taxonomy" id="273676"/>
    <lineage>
        <taxon>Bacteria</taxon>
        <taxon>Bacillati</taxon>
        <taxon>Actinomycetota</taxon>
        <taxon>Actinomycetes</taxon>
        <taxon>Propionibacteriales</taxon>
        <taxon>Nocardioidaceae</taxon>
        <taxon>Nocardioides</taxon>
    </lineage>
</organism>
<evidence type="ECO:0000256" key="1">
    <source>
        <dbReference type="SAM" id="SignalP"/>
    </source>
</evidence>